<evidence type="ECO:0000256" key="3">
    <source>
        <dbReference type="ARBA" id="ARBA00022840"/>
    </source>
</evidence>
<dbReference type="GO" id="GO:0140662">
    <property type="term" value="F:ATP-dependent protein folding chaperone"/>
    <property type="evidence" value="ECO:0007669"/>
    <property type="project" value="InterPro"/>
</dbReference>
<comment type="caution">
    <text evidence="4">The sequence shown here is derived from an EMBL/GenBank/DDBJ whole genome shotgun (WGS) entry which is preliminary data.</text>
</comment>
<reference evidence="4" key="1">
    <citation type="journal article" date="2019" name="bioRxiv">
        <title>The Genome of the Zebra Mussel, Dreissena polymorpha: A Resource for Invasive Species Research.</title>
        <authorList>
            <person name="McCartney M.A."/>
            <person name="Auch B."/>
            <person name="Kono T."/>
            <person name="Mallez S."/>
            <person name="Zhang Y."/>
            <person name="Obille A."/>
            <person name="Becker A."/>
            <person name="Abrahante J.E."/>
            <person name="Garbe J."/>
            <person name="Badalamenti J.P."/>
            <person name="Herman A."/>
            <person name="Mangelson H."/>
            <person name="Liachko I."/>
            <person name="Sullivan S."/>
            <person name="Sone E.D."/>
            <person name="Koren S."/>
            <person name="Silverstein K.A.T."/>
            <person name="Beckman K.B."/>
            <person name="Gohl D.M."/>
        </authorList>
    </citation>
    <scope>NUCLEOTIDE SEQUENCE</scope>
    <source>
        <strain evidence="4">Duluth1</strain>
        <tissue evidence="4">Whole animal</tissue>
    </source>
</reference>
<dbReference type="SUPFAM" id="SSF53067">
    <property type="entry name" value="Actin-like ATPase domain"/>
    <property type="match status" value="2"/>
</dbReference>
<keyword evidence="3" id="KW-0067">ATP-binding</keyword>
<keyword evidence="5" id="KW-1185">Reference proteome</keyword>
<dbReference type="PANTHER" id="PTHR14187:SF5">
    <property type="entry name" value="HEAT SHOCK 70 KDA PROTEIN 12A"/>
    <property type="match status" value="1"/>
</dbReference>
<dbReference type="Proteomes" id="UP000828390">
    <property type="component" value="Unassembled WGS sequence"/>
</dbReference>
<dbReference type="InterPro" id="IPR013126">
    <property type="entry name" value="Hsp_70_fam"/>
</dbReference>
<sequence length="574" mass="64166">MSENAFKCSRLVVAAIDFGTTFSGYAYATHHDLANKPPKIHTPNWYGGSHISNKNATILLLNSKQEFVSFGYEAEDAYIEFAAEGKHKDYYFFRRFKMNLYESENLKRDTMIKDEQGKMMNAIKVFSLCIKYLKDHLMKNLYTKVSDIKDSDVAWVLTVPAIWNDSSKQFMREAALQAGIQNDSLSIALEPEAASLFCMHVPVEKEAKFTPFAVGQKYMVVDIGGGTVDITVHEVVSKGLRELFSASGGAWGGTRVDAAFDDFLSTVFGKDVFEEFKKNCVEDLVEIRRQFETKKRNIDPEKAGKDTITLPAALMEIYKSKKKIDLETGIQKGPLGNKLSITTNKLRVERSLMRGWFKESCEKTVDHVKELLKKDSCKGTSTILLVGGFSESAILQKAFRDAFPDKRLVIPEEAGLAVLKGAVLYGNNPITIVSRVAKYSYGIRVFRDFVEGVHPKEKKEMYGSRIKCKDVFAKHVTKGQDLVVGEAQSSQKYNKVEAEQLSFIFDIFTSPEEDPKFVTDKGCSHIGQLEVDAPKDGKGGGVSVKMIFGGTELIVHATEEGTGKEKKATFNFLQ</sequence>
<dbReference type="CDD" id="cd10229">
    <property type="entry name" value="ASKHA_NBD_HSP70_HSPA12"/>
    <property type="match status" value="1"/>
</dbReference>
<evidence type="ECO:0000313" key="4">
    <source>
        <dbReference type="EMBL" id="KAH3833374.1"/>
    </source>
</evidence>
<evidence type="ECO:0000256" key="1">
    <source>
        <dbReference type="ARBA" id="ARBA00007381"/>
    </source>
</evidence>
<dbReference type="OrthoDB" id="6127299at2759"/>
<dbReference type="GO" id="GO:0005524">
    <property type="term" value="F:ATP binding"/>
    <property type="evidence" value="ECO:0007669"/>
    <property type="project" value="UniProtKB-KW"/>
</dbReference>
<gene>
    <name evidence="4" type="ORF">DPMN_106681</name>
</gene>
<protein>
    <recommendedName>
        <fullName evidence="6">Heat shock 70 kDa protein</fullName>
    </recommendedName>
</protein>
<evidence type="ECO:0000256" key="2">
    <source>
        <dbReference type="ARBA" id="ARBA00022741"/>
    </source>
</evidence>
<name>A0A9D4K5N7_DREPO</name>
<evidence type="ECO:0008006" key="6">
    <source>
        <dbReference type="Google" id="ProtNLM"/>
    </source>
</evidence>
<reference evidence="4" key="2">
    <citation type="submission" date="2020-11" db="EMBL/GenBank/DDBJ databases">
        <authorList>
            <person name="McCartney M.A."/>
            <person name="Auch B."/>
            <person name="Kono T."/>
            <person name="Mallez S."/>
            <person name="Becker A."/>
            <person name="Gohl D.M."/>
            <person name="Silverstein K.A.T."/>
            <person name="Koren S."/>
            <person name="Bechman K.B."/>
            <person name="Herman A."/>
            <person name="Abrahante J.E."/>
            <person name="Garbe J."/>
        </authorList>
    </citation>
    <scope>NUCLEOTIDE SEQUENCE</scope>
    <source>
        <strain evidence="4">Duluth1</strain>
        <tissue evidence="4">Whole animal</tissue>
    </source>
</reference>
<accession>A0A9D4K5N7</accession>
<organism evidence="4 5">
    <name type="scientific">Dreissena polymorpha</name>
    <name type="common">Zebra mussel</name>
    <name type="synonym">Mytilus polymorpha</name>
    <dbReference type="NCBI Taxonomy" id="45954"/>
    <lineage>
        <taxon>Eukaryota</taxon>
        <taxon>Metazoa</taxon>
        <taxon>Spiralia</taxon>
        <taxon>Lophotrochozoa</taxon>
        <taxon>Mollusca</taxon>
        <taxon>Bivalvia</taxon>
        <taxon>Autobranchia</taxon>
        <taxon>Heteroconchia</taxon>
        <taxon>Euheterodonta</taxon>
        <taxon>Imparidentia</taxon>
        <taxon>Neoheterodontei</taxon>
        <taxon>Myida</taxon>
        <taxon>Dreissenoidea</taxon>
        <taxon>Dreissenidae</taxon>
        <taxon>Dreissena</taxon>
    </lineage>
</organism>
<dbReference type="PANTHER" id="PTHR14187">
    <property type="entry name" value="ALPHA KINASE/ELONGATION FACTOR 2 KINASE"/>
    <property type="match status" value="1"/>
</dbReference>
<evidence type="ECO:0000313" key="5">
    <source>
        <dbReference type="Proteomes" id="UP000828390"/>
    </source>
</evidence>
<proteinExistence type="inferred from homology"/>
<keyword evidence="2" id="KW-0547">Nucleotide-binding</keyword>
<dbReference type="InterPro" id="IPR043129">
    <property type="entry name" value="ATPase_NBD"/>
</dbReference>
<dbReference type="Gene3D" id="3.30.420.40">
    <property type="match status" value="2"/>
</dbReference>
<dbReference type="EMBL" id="JAIWYP010000004">
    <property type="protein sequence ID" value="KAH3833374.1"/>
    <property type="molecule type" value="Genomic_DNA"/>
</dbReference>
<dbReference type="AlphaFoldDB" id="A0A9D4K5N7"/>
<comment type="similarity">
    <text evidence="1">Belongs to the heat shock protein 70 family.</text>
</comment>
<dbReference type="Pfam" id="PF00012">
    <property type="entry name" value="HSP70"/>
    <property type="match status" value="1"/>
</dbReference>